<dbReference type="NCBIfam" id="NF006511">
    <property type="entry name" value="PRK08951.1"/>
    <property type="match status" value="1"/>
</dbReference>
<dbReference type="InterPro" id="IPR006253">
    <property type="entry name" value="Malate_synthG"/>
</dbReference>
<keyword evidence="2" id="KW-0012">Acyltransferase</keyword>
<dbReference type="KEGG" id="salg:BS332_08205"/>
<organism evidence="2 3">
    <name type="scientific">Shewanella algae</name>
    <dbReference type="NCBI Taxonomy" id="38313"/>
    <lineage>
        <taxon>Bacteria</taxon>
        <taxon>Pseudomonadati</taxon>
        <taxon>Pseudomonadota</taxon>
        <taxon>Gammaproteobacteria</taxon>
        <taxon>Alteromonadales</taxon>
        <taxon>Shewanellaceae</taxon>
        <taxon>Shewanella</taxon>
    </lineage>
</organism>
<dbReference type="Pfam" id="PF20658">
    <property type="entry name" value="MSG_insertion"/>
    <property type="match status" value="1"/>
</dbReference>
<dbReference type="GO" id="GO:0009436">
    <property type="term" value="P:glyoxylate catabolic process"/>
    <property type="evidence" value="ECO:0007669"/>
    <property type="project" value="TreeGrafter"/>
</dbReference>
<evidence type="ECO:0000259" key="1">
    <source>
        <dbReference type="Pfam" id="PF20658"/>
    </source>
</evidence>
<reference evidence="2 3" key="1">
    <citation type="submission" date="2018-06" db="EMBL/GenBank/DDBJ databases">
        <authorList>
            <consortium name="Pathogen Informatics"/>
            <person name="Doyle S."/>
        </authorList>
    </citation>
    <scope>NUCLEOTIDE SEQUENCE [LARGE SCALE GENOMIC DNA]</scope>
    <source>
        <strain evidence="2 3">NCTC10738</strain>
    </source>
</reference>
<dbReference type="PANTHER" id="PTHR42739">
    <property type="entry name" value="MALATE SYNTHASE G"/>
    <property type="match status" value="1"/>
</dbReference>
<dbReference type="EMBL" id="UGYO01000001">
    <property type="protein sequence ID" value="SUI59501.1"/>
    <property type="molecule type" value="Genomic_DNA"/>
</dbReference>
<dbReference type="GO" id="GO:0000287">
    <property type="term" value="F:magnesium ion binding"/>
    <property type="evidence" value="ECO:0007669"/>
    <property type="project" value="TreeGrafter"/>
</dbReference>
<dbReference type="EC" id="2.3.3.9" evidence="2"/>
<sequence>MNISTMQQKINQEHNPFIAEAVFAVEALGERHIADKMANAKQLLDRLFPLANGSHAEVVCYVVYYQHLLACFADGSQCGLKQPQQFVALSGHRSEPEAILLKDDCGCHLELSFDRQGCIGSRDCAAIEDIQLERCLIDGRCQENRLKREWISLLHNDGGQPRSNKSCKRFTTKDGHEYQLSSRV</sequence>
<dbReference type="Gene3D" id="2.170.170.11">
    <property type="entry name" value="Malate synthase G - maily-beta sub-domain"/>
    <property type="match status" value="1"/>
</dbReference>
<evidence type="ECO:0000313" key="3">
    <source>
        <dbReference type="Proteomes" id="UP000254069"/>
    </source>
</evidence>
<dbReference type="PANTHER" id="PTHR42739:SF1">
    <property type="entry name" value="MALATE SYNTHASE G"/>
    <property type="match status" value="1"/>
</dbReference>
<dbReference type="AlphaFoldDB" id="A0A379ZCU4"/>
<dbReference type="GO" id="GO:0006097">
    <property type="term" value="P:glyoxylate cycle"/>
    <property type="evidence" value="ECO:0007669"/>
    <property type="project" value="InterPro"/>
</dbReference>
<evidence type="ECO:0000313" key="2">
    <source>
        <dbReference type="EMBL" id="SUI59501.1"/>
    </source>
</evidence>
<proteinExistence type="predicted"/>
<keyword evidence="2" id="KW-0808">Transferase</keyword>
<keyword evidence="3" id="KW-1185">Reference proteome</keyword>
<dbReference type="GO" id="GO:0004474">
    <property type="term" value="F:malate synthase activity"/>
    <property type="evidence" value="ECO:0007669"/>
    <property type="project" value="UniProtKB-EC"/>
</dbReference>
<dbReference type="Proteomes" id="UP000254069">
    <property type="component" value="Unassembled WGS sequence"/>
</dbReference>
<feature type="domain" description="Malate synthase G alpha-beta insertion" evidence="1">
    <location>
        <begin position="37"/>
        <end position="102"/>
    </location>
</feature>
<dbReference type="InterPro" id="IPR048357">
    <property type="entry name" value="MSG_insertion"/>
</dbReference>
<name>A0A379ZCU4_9GAMM</name>
<accession>A0A3G4UHF1</accession>
<accession>A0A379ZCU4</accession>
<gene>
    <name evidence="2" type="primary">glcB</name>
    <name evidence="2" type="ORF">NCTC10738_01493</name>
</gene>
<protein>
    <submittedName>
        <fullName evidence="2">Malate synthase G</fullName>
        <ecNumber evidence="2">2.3.3.9</ecNumber>
    </submittedName>
</protein>
<dbReference type="RefSeq" id="WP_044735506.1">
    <property type="nucleotide sequence ID" value="NZ_CP032415.1"/>
</dbReference>
<dbReference type="GO" id="GO:0005829">
    <property type="term" value="C:cytosol"/>
    <property type="evidence" value="ECO:0007669"/>
    <property type="project" value="TreeGrafter"/>
</dbReference>
<dbReference type="InterPro" id="IPR011076">
    <property type="entry name" value="Malate_synth_sf"/>
</dbReference>
<dbReference type="SUPFAM" id="SSF51645">
    <property type="entry name" value="Malate synthase G"/>
    <property type="match status" value="1"/>
</dbReference>